<comment type="caution">
    <text evidence="2">The sequence shown here is derived from an EMBL/GenBank/DDBJ whole genome shotgun (WGS) entry which is preliminary data.</text>
</comment>
<gene>
    <name evidence="2" type="ORF">CCACVL1_05189</name>
</gene>
<evidence type="ECO:0000256" key="1">
    <source>
        <dbReference type="SAM" id="Phobius"/>
    </source>
</evidence>
<evidence type="ECO:0000313" key="2">
    <source>
        <dbReference type="EMBL" id="OMO95894.1"/>
    </source>
</evidence>
<keyword evidence="1" id="KW-0472">Membrane</keyword>
<reference evidence="2 3" key="1">
    <citation type="submission" date="2013-09" db="EMBL/GenBank/DDBJ databases">
        <title>Corchorus capsularis genome sequencing.</title>
        <authorList>
            <person name="Alam M."/>
            <person name="Haque M.S."/>
            <person name="Islam M.S."/>
            <person name="Emdad E.M."/>
            <person name="Islam M.M."/>
            <person name="Ahmed B."/>
            <person name="Halim A."/>
            <person name="Hossen Q.M.M."/>
            <person name="Hossain M.Z."/>
            <person name="Ahmed R."/>
            <person name="Khan M.M."/>
            <person name="Islam R."/>
            <person name="Rashid M.M."/>
            <person name="Khan S.A."/>
            <person name="Rahman M.S."/>
            <person name="Alam M."/>
        </authorList>
    </citation>
    <scope>NUCLEOTIDE SEQUENCE [LARGE SCALE GENOMIC DNA]</scope>
    <source>
        <strain evidence="3">cv. CVL-1</strain>
        <tissue evidence="2">Whole seedling</tissue>
    </source>
</reference>
<organism evidence="2 3">
    <name type="scientific">Corchorus capsularis</name>
    <name type="common">Jute</name>
    <dbReference type="NCBI Taxonomy" id="210143"/>
    <lineage>
        <taxon>Eukaryota</taxon>
        <taxon>Viridiplantae</taxon>
        <taxon>Streptophyta</taxon>
        <taxon>Embryophyta</taxon>
        <taxon>Tracheophyta</taxon>
        <taxon>Spermatophyta</taxon>
        <taxon>Magnoliopsida</taxon>
        <taxon>eudicotyledons</taxon>
        <taxon>Gunneridae</taxon>
        <taxon>Pentapetalae</taxon>
        <taxon>rosids</taxon>
        <taxon>malvids</taxon>
        <taxon>Malvales</taxon>
        <taxon>Malvaceae</taxon>
        <taxon>Grewioideae</taxon>
        <taxon>Apeibeae</taxon>
        <taxon>Corchorus</taxon>
    </lineage>
</organism>
<dbReference type="EMBL" id="AWWV01007563">
    <property type="protein sequence ID" value="OMO95894.1"/>
    <property type="molecule type" value="Genomic_DNA"/>
</dbReference>
<keyword evidence="3" id="KW-1185">Reference proteome</keyword>
<feature type="transmembrane region" description="Helical" evidence="1">
    <location>
        <begin position="20"/>
        <end position="40"/>
    </location>
</feature>
<sequence length="85" mass="9527">MVFMAFLIGAVTFPSGRGYFYVACLLSTAAFNFLWLRFAVSSPMSLSVGKFVEIYLSGIGIYVVFAMFYTQITIHMMLASLELEK</sequence>
<keyword evidence="1" id="KW-0812">Transmembrane</keyword>
<dbReference type="AlphaFoldDB" id="A0A1R3JM28"/>
<proteinExistence type="predicted"/>
<evidence type="ECO:0000313" key="3">
    <source>
        <dbReference type="Proteomes" id="UP000188268"/>
    </source>
</evidence>
<feature type="transmembrane region" description="Helical" evidence="1">
    <location>
        <begin position="52"/>
        <end position="72"/>
    </location>
</feature>
<name>A0A1R3JM28_COCAP</name>
<keyword evidence="1" id="KW-1133">Transmembrane helix</keyword>
<dbReference type="Proteomes" id="UP000188268">
    <property type="component" value="Unassembled WGS sequence"/>
</dbReference>
<dbReference type="Gramene" id="OMO95894">
    <property type="protein sequence ID" value="OMO95894"/>
    <property type="gene ID" value="CCACVL1_05189"/>
</dbReference>
<accession>A0A1R3JM28</accession>
<protein>
    <submittedName>
        <fullName evidence="2">Uncharacterized protein</fullName>
    </submittedName>
</protein>